<keyword evidence="2" id="KW-1185">Reference proteome</keyword>
<dbReference type="InterPro" id="IPR027417">
    <property type="entry name" value="P-loop_NTPase"/>
</dbReference>
<organism evidence="1 2">
    <name type="scientific">Diaphorobacter aerolatus</name>
    <dbReference type="NCBI Taxonomy" id="1288495"/>
    <lineage>
        <taxon>Bacteria</taxon>
        <taxon>Pseudomonadati</taxon>
        <taxon>Pseudomonadota</taxon>
        <taxon>Betaproteobacteria</taxon>
        <taxon>Burkholderiales</taxon>
        <taxon>Comamonadaceae</taxon>
        <taxon>Diaphorobacter</taxon>
    </lineage>
</organism>
<evidence type="ECO:0000313" key="1">
    <source>
        <dbReference type="EMBL" id="QNP48386.1"/>
    </source>
</evidence>
<dbReference type="Proteomes" id="UP000516028">
    <property type="component" value="Chromosome"/>
</dbReference>
<dbReference type="AlphaFoldDB" id="A0A7H0GJC0"/>
<dbReference type="Gene3D" id="3.40.50.300">
    <property type="entry name" value="P-loop containing nucleotide triphosphate hydrolases"/>
    <property type="match status" value="1"/>
</dbReference>
<proteinExistence type="predicted"/>
<dbReference type="RefSeq" id="WP_187723984.1">
    <property type="nucleotide sequence ID" value="NZ_CP060783.1"/>
</dbReference>
<reference evidence="1 2" key="1">
    <citation type="submission" date="2020-08" db="EMBL/GenBank/DDBJ databases">
        <title>Genome sequence of Diaphorobacter aerolatus KACC 16536T.</title>
        <authorList>
            <person name="Hyun D.-W."/>
            <person name="Bae J.-W."/>
        </authorList>
    </citation>
    <scope>NUCLEOTIDE SEQUENCE [LARGE SCALE GENOMIC DNA]</scope>
    <source>
        <strain evidence="1 2">KACC 16536</strain>
    </source>
</reference>
<evidence type="ECO:0000313" key="2">
    <source>
        <dbReference type="Proteomes" id="UP000516028"/>
    </source>
</evidence>
<evidence type="ECO:0008006" key="3">
    <source>
        <dbReference type="Google" id="ProtNLM"/>
    </source>
</evidence>
<dbReference type="EMBL" id="CP060783">
    <property type="protein sequence ID" value="QNP48386.1"/>
    <property type="molecule type" value="Genomic_DNA"/>
</dbReference>
<dbReference type="SUPFAM" id="SSF52540">
    <property type="entry name" value="P-loop containing nucleoside triphosphate hydrolases"/>
    <property type="match status" value="1"/>
</dbReference>
<accession>A0A7H0GJC0</accession>
<sequence>MNATNIKPSAEPTATLSMPHDKFTLIPISNEGGVGKSLILCTLIEFFKQCRPNYDLNILSGDINHKDLVKLYNAKSFDVRLDNAPFINSADEQAKVTIIDTPAAFIDIFTEVLGDLDTYLMGMDMAQNTPVFIVPVATLDKSIVGLSRLNQLFKETTNDFRVIFVLNESIMKANGKEAIVTAFDENNFVKDSIVSGKGTVVTFNNVPTSDFQTLLKQYPLNTIIEDKKGDFKSRILASQLKNRTEAIWSKVF</sequence>
<name>A0A7H0GJC0_9BURK</name>
<dbReference type="KEGG" id="daer:H9K75_20925"/>
<gene>
    <name evidence="1" type="ORF">H9K75_20925</name>
</gene>
<protein>
    <recommendedName>
        <fullName evidence="3">CobQ/CobB/MinD/ParA nucleotide binding domain-containing protein</fullName>
    </recommendedName>
</protein>